<dbReference type="Gene3D" id="2.60.40.10">
    <property type="entry name" value="Immunoglobulins"/>
    <property type="match status" value="1"/>
</dbReference>
<reference evidence="6 8" key="2">
    <citation type="submission" date="2018-03" db="EMBL/GenBank/DDBJ databases">
        <title>Genomic Encyclopedia of Archaeal and Bacterial Type Strains, Phase II (KMG-II): from individual species to whole genera.</title>
        <authorList>
            <person name="Goeker M."/>
        </authorList>
    </citation>
    <scope>NUCLEOTIDE SEQUENCE [LARGE SCALE GENOMIC DNA]</scope>
    <source>
        <strain evidence="6 8">DSM 22727</strain>
    </source>
</reference>
<proteinExistence type="predicted"/>
<keyword evidence="8" id="KW-1185">Reference proteome</keyword>
<feature type="signal peptide" evidence="3">
    <location>
        <begin position="1"/>
        <end position="22"/>
    </location>
</feature>
<dbReference type="GO" id="GO:0005975">
    <property type="term" value="P:carbohydrate metabolic process"/>
    <property type="evidence" value="ECO:0007669"/>
    <property type="project" value="UniProtKB-ARBA"/>
</dbReference>
<gene>
    <name evidence="5" type="ORF">IL45_14190</name>
    <name evidence="6" type="ORF">LY02_01858</name>
</gene>
<evidence type="ECO:0000313" key="8">
    <source>
        <dbReference type="Proteomes" id="UP000239997"/>
    </source>
</evidence>
<dbReference type="InterPro" id="IPR058515">
    <property type="entry name" value="DUF8202"/>
</dbReference>
<evidence type="ECO:0000313" key="6">
    <source>
        <dbReference type="EMBL" id="PRX13613.1"/>
    </source>
</evidence>
<dbReference type="GO" id="GO:0004553">
    <property type="term" value="F:hydrolase activity, hydrolyzing O-glycosyl compounds"/>
    <property type="evidence" value="ECO:0007669"/>
    <property type="project" value="UniProtKB-ARBA"/>
</dbReference>
<name>A0A084JWD0_NONUL</name>
<evidence type="ECO:0000256" key="1">
    <source>
        <dbReference type="ARBA" id="ARBA00022729"/>
    </source>
</evidence>
<dbReference type="InterPro" id="IPR013320">
    <property type="entry name" value="ConA-like_dom_sf"/>
</dbReference>
<organism evidence="5 7">
    <name type="scientific">Nonlabens ulvanivorans</name>
    <name type="common">Persicivirga ulvanivorans</name>
    <dbReference type="NCBI Taxonomy" id="906888"/>
    <lineage>
        <taxon>Bacteria</taxon>
        <taxon>Pseudomonadati</taxon>
        <taxon>Bacteroidota</taxon>
        <taxon>Flavobacteriia</taxon>
        <taxon>Flavobacteriales</taxon>
        <taxon>Flavobacteriaceae</taxon>
        <taxon>Nonlabens</taxon>
    </lineage>
</organism>
<dbReference type="Proteomes" id="UP000028531">
    <property type="component" value="Unassembled WGS sequence"/>
</dbReference>
<protein>
    <submittedName>
        <fullName evidence="5">Laminin</fullName>
    </submittedName>
    <submittedName>
        <fullName evidence="6">Secreted protein (Por secretion system target)</fullName>
    </submittedName>
</protein>
<dbReference type="SUPFAM" id="SSF49899">
    <property type="entry name" value="Concanavalin A-like lectins/glucanases"/>
    <property type="match status" value="1"/>
</dbReference>
<feature type="domain" description="LamG-like jellyroll fold" evidence="4">
    <location>
        <begin position="948"/>
        <end position="1081"/>
    </location>
</feature>
<evidence type="ECO:0000256" key="2">
    <source>
        <dbReference type="ARBA" id="ARBA00023157"/>
    </source>
</evidence>
<evidence type="ECO:0000313" key="5">
    <source>
        <dbReference type="EMBL" id="KEZ93264.1"/>
    </source>
</evidence>
<evidence type="ECO:0000259" key="4">
    <source>
        <dbReference type="SMART" id="SM00560"/>
    </source>
</evidence>
<feature type="chain" id="PRO_5001777623" evidence="3">
    <location>
        <begin position="23"/>
        <end position="1778"/>
    </location>
</feature>
<reference evidence="5 7" key="1">
    <citation type="submission" date="2014-07" db="EMBL/GenBank/DDBJ databases">
        <title>Draft genome sequence of Nonlabens ulvanivorans, an ulvan degrading bacterium.</title>
        <authorList>
            <person name="Kopel M."/>
            <person name="Helbert W."/>
            <person name="Henrissat B."/>
            <person name="Doniger T."/>
            <person name="Banin E."/>
        </authorList>
    </citation>
    <scope>NUCLEOTIDE SEQUENCE [LARGE SCALE GENOMIC DNA]</scope>
    <source>
        <strain evidence="5 7">PLR</strain>
    </source>
</reference>
<comment type="caution">
    <text evidence="5">The sequence shown here is derived from an EMBL/GenBank/DDBJ whole genome shotgun (WGS) entry which is preliminary data.</text>
</comment>
<dbReference type="Pfam" id="PF13385">
    <property type="entry name" value="Laminin_G_3"/>
    <property type="match status" value="1"/>
</dbReference>
<dbReference type="Gene3D" id="2.60.120.260">
    <property type="entry name" value="Galactose-binding domain-like"/>
    <property type="match status" value="1"/>
</dbReference>
<keyword evidence="1 3" id="KW-0732">Signal</keyword>
<dbReference type="InterPro" id="IPR013783">
    <property type="entry name" value="Ig-like_fold"/>
</dbReference>
<dbReference type="EMBL" id="PVNA01000003">
    <property type="protein sequence ID" value="PRX13613.1"/>
    <property type="molecule type" value="Genomic_DNA"/>
</dbReference>
<dbReference type="Proteomes" id="UP000239997">
    <property type="component" value="Unassembled WGS sequence"/>
</dbReference>
<evidence type="ECO:0000313" key="7">
    <source>
        <dbReference type="Proteomes" id="UP000028531"/>
    </source>
</evidence>
<dbReference type="InterPro" id="IPR006558">
    <property type="entry name" value="LamG-like"/>
</dbReference>
<accession>A0A084JWD0</accession>
<dbReference type="EMBL" id="JPJI01000032">
    <property type="protein sequence ID" value="KEZ93264.1"/>
    <property type="molecule type" value="Genomic_DNA"/>
</dbReference>
<sequence>MKLNLLSLLFFFLTTGVFISNAQQNSVSIDINWPSWSGDNRIEIFDPSNNLVATYCDPARCFTGANGNYTTTVSLGCLPVANNYRVVLSDSFGDGWNGGGNIVINIGTANSYVFALGAGNSSTESFDVTGSNLSCNTPDISITANNIEIADGATGTSTANNTDFGNVEGPKRIYRKFTINNLGGQELIMSGSNPVTFFGAGGAFYDVVEQPTGIIPGGGSLSFFAYVTRPTPGTSSATCTINSNDPDEASYTFEVTSTSTAKKSTFFYENFDSGANGWTSNGTNLNWTLGTTFENGEGLYFYTDNFNNYPRDARATLESPTISTLGYTNLEFQLDFRTNTNDVNDGMRVEYSANNGLTWDVLGAQNSGVNWYNGNNVDALSNDSHGWVGDNSTLGTADSRFENASHELPAILNNNPLVKFRVVFASDGDNTRDDGVLVDNIMLRGIPNTIPVAPDGPANVSDDLSLWLRASDIASTDGTQILTWEDLALDNDAKEASLNAPFYVNNVDKNVNFNPAVDFDRASQQHMKGKAGFNSNDYWIVVKSTLDISSSNAGETMLLSAKVSSENPAKDPSGLGWGPVSARYNDEVLAHSVETVPTALTDNLLSYGRAYSDPTRTFNDVNIINVKNDPSNNSTEIYINGRKVDNANGVTSSSGETLLFNGFLDKAYYLGAGRYQLNGLPFETHLNGQITEVFSYSDRLAIDDQQKVYSYLAIKNGITLHEPASTLDDHQADWDYIDSSNNMIWDYSSNTSYNYDVAAIGRDDESELNQKQSKSENSTSIIAIGLGDVEDIGSDNLNTFETDKEFLIWGHNGGDTDTSPTPVAYQVGLTNTVTTTTDKMNRVWKISEVNSDIPTVEIRVHKNDLTGLPAITADMEYVLLVADDENFSTNFKTLFFEEDGDYYRVKYDFNGVEFFSLGTAAIVYTSRGLEFDGTDDHLNVEKGVDLNNNFTISAWVNSYGDNDRNNAKTILSKRQGGSGYHFYLNRGNRLVMWWNNGSNQSLTSNTALTNNVWRHVAVTYDGTIKLYIDGVLDKRTTKTAPITNSNLFTIGARRNNNGSLNNEWKGGLDELRIWNQALTESQLRYIMNQEIQDISNQVEGEILPTTVTKNEVVSIDWDQLSAYYDLNSYIGTALNDNSINKGYAQLFDRDRFSMDLQKAPLPYISTANNDWEDINAWENGSELFTPGSFRNINGATVKIDWNIVKTNHELEINNTDITLLGLIVESDQINVNNDHGLTVTHHLLLDGTIDLKNESQLIQNTDSDLVATSTGKIERDQQGTSDKFSYNYWSSPVSLINSSSINSNFSINDVLKDGTFVDTPRDLNWTSTAVRDGAAGNATTAATISGRWLYKYTNLLAGQYSNWTYLGPNGTLKAGEGWTMKGTGASTSNQNYVFVGKPNNGDIDLTVFDGNIYLVGNPYPSALDAHEFINDNPDLDGTIYLWEHWGGNSHQLQLYQGGYAMYNLSGGLGNATIGTSHPSVNQGGIAVKQPERFIPVAQGFFVTGIANGSVRFRNDQRQFVTEASGNSIFVAAPGSNANNNPFSNYNTSSDLRPKFRFGFDSPNLIHRQLLLTIDPNASNGFDRAFDGYQYDPQIDDMSFNLNNEELNIQAIDQVDITTVLPLHVKVGTAGSISIKIDDLENVDPSLDIYLKDALNNTFYNLRNANYVSDPLAVGDYSDRFSIVFNDPTTLSSDSSQLSESDIIIFTPAGQDALHIKKGIQMDINTVTFTNMLGQQINTWDVSDQHGIIKIPVDQIATGNYIVTMQTSYGRQIRKVIIK</sequence>
<dbReference type="Pfam" id="PF26628">
    <property type="entry name" value="DUF8202"/>
    <property type="match status" value="1"/>
</dbReference>
<dbReference type="NCBIfam" id="TIGR04183">
    <property type="entry name" value="Por_Secre_tail"/>
    <property type="match status" value="1"/>
</dbReference>
<evidence type="ECO:0000256" key="3">
    <source>
        <dbReference type="SAM" id="SignalP"/>
    </source>
</evidence>
<dbReference type="Gene3D" id="2.60.120.200">
    <property type="match status" value="1"/>
</dbReference>
<dbReference type="SMART" id="SM00560">
    <property type="entry name" value="LamGL"/>
    <property type="match status" value="1"/>
</dbReference>
<dbReference type="RefSeq" id="WP_036584997.1">
    <property type="nucleotide sequence ID" value="NZ_JPJI01000032.1"/>
</dbReference>
<dbReference type="InterPro" id="IPR026444">
    <property type="entry name" value="Secre_tail"/>
</dbReference>
<keyword evidence="2" id="KW-1015">Disulfide bond</keyword>